<dbReference type="Proteomes" id="UP000735302">
    <property type="component" value="Unassembled WGS sequence"/>
</dbReference>
<dbReference type="EMBL" id="BLXT01007353">
    <property type="protein sequence ID" value="GFO38785.1"/>
    <property type="molecule type" value="Genomic_DNA"/>
</dbReference>
<evidence type="ECO:0000313" key="1">
    <source>
        <dbReference type="EMBL" id="GFO38785.1"/>
    </source>
</evidence>
<keyword evidence="2" id="KW-1185">Reference proteome</keyword>
<name>A0AAV4D3R9_9GAST</name>
<gene>
    <name evidence="1" type="ORF">PoB_006529000</name>
</gene>
<proteinExistence type="predicted"/>
<reference evidence="1 2" key="1">
    <citation type="journal article" date="2021" name="Elife">
        <title>Chloroplast acquisition without the gene transfer in kleptoplastic sea slugs, Plakobranchus ocellatus.</title>
        <authorList>
            <person name="Maeda T."/>
            <person name="Takahashi S."/>
            <person name="Yoshida T."/>
            <person name="Shimamura S."/>
            <person name="Takaki Y."/>
            <person name="Nagai Y."/>
            <person name="Toyoda A."/>
            <person name="Suzuki Y."/>
            <person name="Arimoto A."/>
            <person name="Ishii H."/>
            <person name="Satoh N."/>
            <person name="Nishiyama T."/>
            <person name="Hasebe M."/>
            <person name="Maruyama T."/>
            <person name="Minagawa J."/>
            <person name="Obokata J."/>
            <person name="Shigenobu S."/>
        </authorList>
    </citation>
    <scope>NUCLEOTIDE SEQUENCE [LARGE SCALE GENOMIC DNA]</scope>
</reference>
<protein>
    <submittedName>
        <fullName evidence="1">Uncharacterized protein</fullName>
    </submittedName>
</protein>
<accession>A0AAV4D3R9</accession>
<comment type="caution">
    <text evidence="1">The sequence shown here is derived from an EMBL/GenBank/DDBJ whole genome shotgun (WGS) entry which is preliminary data.</text>
</comment>
<sequence length="94" mass="10717">MPSPRSRKRSTEILRLPLAGNRDSTTSFFASSGHGEWPGVVIFGNREGVFFVRLQSSPPITDPTKGTHCAELQRCAKATPELYFQQRMWDLYWD</sequence>
<evidence type="ECO:0000313" key="2">
    <source>
        <dbReference type="Proteomes" id="UP000735302"/>
    </source>
</evidence>
<dbReference type="AlphaFoldDB" id="A0AAV4D3R9"/>
<organism evidence="1 2">
    <name type="scientific">Plakobranchus ocellatus</name>
    <dbReference type="NCBI Taxonomy" id="259542"/>
    <lineage>
        <taxon>Eukaryota</taxon>
        <taxon>Metazoa</taxon>
        <taxon>Spiralia</taxon>
        <taxon>Lophotrochozoa</taxon>
        <taxon>Mollusca</taxon>
        <taxon>Gastropoda</taxon>
        <taxon>Heterobranchia</taxon>
        <taxon>Euthyneura</taxon>
        <taxon>Panpulmonata</taxon>
        <taxon>Sacoglossa</taxon>
        <taxon>Placobranchoidea</taxon>
        <taxon>Plakobranchidae</taxon>
        <taxon>Plakobranchus</taxon>
    </lineage>
</organism>